<protein>
    <submittedName>
        <fullName evidence="1">Uncharacterized protein</fullName>
    </submittedName>
</protein>
<reference evidence="2" key="1">
    <citation type="journal article" date="2019" name="Int. J. Syst. Evol. Microbiol.">
        <title>The Global Catalogue of Microorganisms (GCM) 10K type strain sequencing project: providing services to taxonomists for standard genome sequencing and annotation.</title>
        <authorList>
            <consortium name="The Broad Institute Genomics Platform"/>
            <consortium name="The Broad Institute Genome Sequencing Center for Infectious Disease"/>
            <person name="Wu L."/>
            <person name="Ma J."/>
        </authorList>
    </citation>
    <scope>NUCLEOTIDE SEQUENCE [LARGE SCALE GENOMIC DNA]</scope>
    <source>
        <strain evidence="2">TBRC 5832</strain>
    </source>
</reference>
<dbReference type="EMBL" id="JBHSBL010000006">
    <property type="protein sequence ID" value="MFC4064977.1"/>
    <property type="molecule type" value="Genomic_DNA"/>
</dbReference>
<keyword evidence="2" id="KW-1185">Reference proteome</keyword>
<proteinExistence type="predicted"/>
<gene>
    <name evidence="1" type="ORF">ACFO0C_08540</name>
</gene>
<evidence type="ECO:0000313" key="1">
    <source>
        <dbReference type="EMBL" id="MFC4064977.1"/>
    </source>
</evidence>
<dbReference type="RefSeq" id="WP_378065998.1">
    <property type="nucleotide sequence ID" value="NZ_JBHSBL010000006.1"/>
</dbReference>
<name>A0ABV8IPP8_9ACTN</name>
<comment type="caution">
    <text evidence="1">The sequence shown here is derived from an EMBL/GenBank/DDBJ whole genome shotgun (WGS) entry which is preliminary data.</text>
</comment>
<evidence type="ECO:0000313" key="2">
    <source>
        <dbReference type="Proteomes" id="UP001595867"/>
    </source>
</evidence>
<organism evidence="1 2">
    <name type="scientific">Actinoplanes subglobosus</name>
    <dbReference type="NCBI Taxonomy" id="1547892"/>
    <lineage>
        <taxon>Bacteria</taxon>
        <taxon>Bacillati</taxon>
        <taxon>Actinomycetota</taxon>
        <taxon>Actinomycetes</taxon>
        <taxon>Micromonosporales</taxon>
        <taxon>Micromonosporaceae</taxon>
        <taxon>Actinoplanes</taxon>
    </lineage>
</organism>
<dbReference type="Proteomes" id="UP001595867">
    <property type="component" value="Unassembled WGS sequence"/>
</dbReference>
<sequence>MRQVYAHHATLLAAPGADPGAAITAAIGDLHPSRTHMDRDGEELRLRVLFATEPDRAEDVRGRIDAALAAGDWRLLTSGCARMDPADRPHGRRLLREGGHYTE</sequence>
<accession>A0ABV8IPP8</accession>